<dbReference type="GO" id="GO:0005840">
    <property type="term" value="C:ribosome"/>
    <property type="evidence" value="ECO:0007669"/>
    <property type="project" value="UniProtKB-KW"/>
</dbReference>
<dbReference type="InterPro" id="IPR023673">
    <property type="entry name" value="Ribosomal_uL1_CS"/>
</dbReference>
<evidence type="ECO:0000256" key="12">
    <source>
        <dbReference type="ARBA" id="ARBA00035370"/>
    </source>
</evidence>
<dbReference type="Gene3D" id="3.40.50.790">
    <property type="match status" value="1"/>
</dbReference>
<dbReference type="InterPro" id="IPR028364">
    <property type="entry name" value="Ribosomal_uL1/biogenesis"/>
</dbReference>
<dbReference type="SUPFAM" id="SSF55486">
    <property type="entry name" value="Metalloproteases ('zincins'), catalytic domain"/>
    <property type="match status" value="1"/>
</dbReference>
<dbReference type="CDD" id="cd00403">
    <property type="entry name" value="Ribosomal_L1"/>
    <property type="match status" value="1"/>
</dbReference>
<keyword evidence="7" id="KW-0862">Zinc</keyword>
<evidence type="ECO:0000259" key="14">
    <source>
        <dbReference type="Pfam" id="PF01431"/>
    </source>
</evidence>
<dbReference type="GO" id="GO:0005886">
    <property type="term" value="C:plasma membrane"/>
    <property type="evidence" value="ECO:0007669"/>
    <property type="project" value="TreeGrafter"/>
</dbReference>
<dbReference type="PANTHER" id="PTHR11733">
    <property type="entry name" value="ZINC METALLOPROTEASE FAMILY M13 NEPRILYSIN-RELATED"/>
    <property type="match status" value="1"/>
</dbReference>
<dbReference type="PANTHER" id="PTHR11733:SF241">
    <property type="entry name" value="GH26575P-RELATED"/>
    <property type="match status" value="1"/>
</dbReference>
<sequence length="859" mass="94232">MSSKVSRDTLYDCVNAVLQESARKHRKFLETVELQIALKNYDPQKDKRFSGTVELKHIPRPKFQVCILGDQQHCDEAKANNLAFMDTEALKKLNKSKKLVKKLAKKYDAFMASESLIKQIPRLLGPGLNKAGKFPTLLTHYESMMAKLDEVKATIKFQMKKGTDGDLPPATRNLMMSVRIEAFAAIEFFVIAGVALYVFLTPPPERGPWNVTCAGLHCYNLGRELYTAMDLRSDPCDDFYQFTCGRWAQHHPDHEDQFRYLEDRVYATANEKLRERMENLPPPDKPLSSTDKAALSYLSCVEVQTRHIDVPWKINELLFRQGKGVDGTGGGSLLEPSTGKLATPEAALQLLVSLALDLDIDVLFKVPSMEAPTVSPPVATVGQRTNIEDAAQNSTASTDGPATNGSGSGEVNPWLAAFNAALGDKGNLSADEPLFVADPRLFALTREVLERYPTRHVRYYAAFHVVRQLAPYTSYRLVDAMFAPENQTAAMVYYADACAAAASRLTSFALASYVFQNLVQQQQVQAAYDQLDALKNRTAGLASAWLAQPDQPWALQRLNAIKSMVAWPARLNGSSATAVDQFLAHLPDFRGYYVEIYFDAVAAIRNHEKAQLLDRTNGSVENKIAREEDGPFPGLRPTVRYSPWYGSILVSPSAILEPLFVNGSDSASLGAFGHLAGHELWHAALGEMPLGVSPQSDLTLGEETLKRHECVANVYKKAGANKRDAEKGSSENVADVVGLELAYSVYREGNASAPASGSSGGEGNATDIRGLNPDRLFFLASCLKWCSATPDTLSKTSLGYTTPRLRCNVPVAMLDAGSGFAEAFGCKPESKMVKMAAGPKCMAIEEKPMEPPRTYNVTG</sequence>
<dbReference type="PROSITE" id="PS51885">
    <property type="entry name" value="NEPRILYSIN"/>
    <property type="match status" value="1"/>
</dbReference>
<dbReference type="Proteomes" id="UP001321473">
    <property type="component" value="Unassembled WGS sequence"/>
</dbReference>
<dbReference type="AlphaFoldDB" id="A0AAQ4EVH4"/>
<accession>A0AAQ4EVH4</accession>
<evidence type="ECO:0000256" key="2">
    <source>
        <dbReference type="ARBA" id="ARBA00007357"/>
    </source>
</evidence>
<evidence type="ECO:0000256" key="7">
    <source>
        <dbReference type="ARBA" id="ARBA00022833"/>
    </source>
</evidence>
<dbReference type="GO" id="GO:0004222">
    <property type="term" value="F:metalloendopeptidase activity"/>
    <property type="evidence" value="ECO:0007669"/>
    <property type="project" value="InterPro"/>
</dbReference>
<keyword evidence="13" id="KW-1133">Transmembrane helix</keyword>
<evidence type="ECO:0000313" key="16">
    <source>
        <dbReference type="EMBL" id="KAK8778864.1"/>
    </source>
</evidence>
<comment type="similarity">
    <text evidence="2">Belongs to the peptidase M13 family.</text>
</comment>
<dbReference type="GO" id="GO:0046872">
    <property type="term" value="F:metal ion binding"/>
    <property type="evidence" value="ECO:0007669"/>
    <property type="project" value="UniProtKB-KW"/>
</dbReference>
<evidence type="ECO:0000313" key="17">
    <source>
        <dbReference type="Proteomes" id="UP001321473"/>
    </source>
</evidence>
<dbReference type="FunFam" id="3.40.50.790:FF:000002">
    <property type="entry name" value="Ribosomal protein"/>
    <property type="match status" value="1"/>
</dbReference>
<keyword evidence="17" id="KW-1185">Reference proteome</keyword>
<evidence type="ECO:0000256" key="13">
    <source>
        <dbReference type="SAM" id="Phobius"/>
    </source>
</evidence>
<dbReference type="Pfam" id="PF01431">
    <property type="entry name" value="Peptidase_M13"/>
    <property type="match status" value="1"/>
</dbReference>
<evidence type="ECO:0000256" key="6">
    <source>
        <dbReference type="ARBA" id="ARBA00022801"/>
    </source>
</evidence>
<dbReference type="PROSITE" id="PS01199">
    <property type="entry name" value="RIBOSOMAL_L1"/>
    <property type="match status" value="1"/>
</dbReference>
<feature type="domain" description="Peptidase M13 N-terminal" evidence="15">
    <location>
        <begin position="235"/>
        <end position="322"/>
    </location>
</feature>
<evidence type="ECO:0000256" key="10">
    <source>
        <dbReference type="ARBA" id="ARBA00023274"/>
    </source>
</evidence>
<name>A0AAQ4EVH4_AMBAM</name>
<dbReference type="Gene3D" id="3.40.390.10">
    <property type="entry name" value="Collagenase (Catalytic Domain)"/>
    <property type="match status" value="2"/>
</dbReference>
<evidence type="ECO:0000256" key="4">
    <source>
        <dbReference type="ARBA" id="ARBA00022670"/>
    </source>
</evidence>
<keyword evidence="13" id="KW-0812">Transmembrane</keyword>
<dbReference type="InterPro" id="IPR023674">
    <property type="entry name" value="Ribosomal_uL1-like"/>
</dbReference>
<keyword evidence="10" id="KW-0687">Ribonucleoprotein</keyword>
<dbReference type="InterPro" id="IPR000718">
    <property type="entry name" value="Peptidase_M13"/>
</dbReference>
<feature type="domain" description="Peptidase M13 N-terminal" evidence="15">
    <location>
        <begin position="413"/>
        <end position="568"/>
    </location>
</feature>
<dbReference type="GO" id="GO:0016485">
    <property type="term" value="P:protein processing"/>
    <property type="evidence" value="ECO:0007669"/>
    <property type="project" value="TreeGrafter"/>
</dbReference>
<dbReference type="InterPro" id="IPR008753">
    <property type="entry name" value="Peptidase_M13_N"/>
</dbReference>
<proteinExistence type="inferred from homology"/>
<keyword evidence="8" id="KW-0689">Ribosomal protein</keyword>
<comment type="similarity">
    <text evidence="3">Belongs to the universal ribosomal protein uL1 family.</text>
</comment>
<keyword evidence="4" id="KW-0645">Protease</keyword>
<reference evidence="16 17" key="1">
    <citation type="journal article" date="2023" name="Arcadia Sci">
        <title>De novo assembly of a long-read Amblyomma americanum tick genome.</title>
        <authorList>
            <person name="Chou S."/>
            <person name="Poskanzer K.E."/>
            <person name="Rollins M."/>
            <person name="Thuy-Boun P.S."/>
        </authorList>
    </citation>
    <scope>NUCLEOTIDE SEQUENCE [LARGE SCALE GENOMIC DNA]</scope>
    <source>
        <strain evidence="16">F_SG_1</strain>
        <tissue evidence="16">Salivary glands</tissue>
    </source>
</reference>
<feature type="transmembrane region" description="Helical" evidence="13">
    <location>
        <begin position="182"/>
        <end position="200"/>
    </location>
</feature>
<gene>
    <name evidence="16" type="ORF">V5799_019789</name>
</gene>
<evidence type="ECO:0000256" key="8">
    <source>
        <dbReference type="ARBA" id="ARBA00022980"/>
    </source>
</evidence>
<keyword evidence="9" id="KW-0482">Metalloprotease</keyword>
<evidence type="ECO:0000256" key="9">
    <source>
        <dbReference type="ARBA" id="ARBA00023049"/>
    </source>
</evidence>
<comment type="caution">
    <text evidence="16">The sequence shown here is derived from an EMBL/GenBank/DDBJ whole genome shotgun (WGS) entry which is preliminary data.</text>
</comment>
<dbReference type="SUPFAM" id="SSF56808">
    <property type="entry name" value="Ribosomal protein L1"/>
    <property type="match status" value="1"/>
</dbReference>
<evidence type="ECO:0000256" key="3">
    <source>
        <dbReference type="ARBA" id="ARBA00010531"/>
    </source>
</evidence>
<organism evidence="16 17">
    <name type="scientific">Amblyomma americanum</name>
    <name type="common">Lone star tick</name>
    <dbReference type="NCBI Taxonomy" id="6943"/>
    <lineage>
        <taxon>Eukaryota</taxon>
        <taxon>Metazoa</taxon>
        <taxon>Ecdysozoa</taxon>
        <taxon>Arthropoda</taxon>
        <taxon>Chelicerata</taxon>
        <taxon>Arachnida</taxon>
        <taxon>Acari</taxon>
        <taxon>Parasitiformes</taxon>
        <taxon>Ixodida</taxon>
        <taxon>Ixodoidea</taxon>
        <taxon>Ixodidae</taxon>
        <taxon>Amblyomminae</taxon>
        <taxon>Amblyomma</taxon>
    </lineage>
</organism>
<dbReference type="FunFam" id="3.30.190.20:FF:000009">
    <property type="entry name" value="Ribosomal protein L10a"/>
    <property type="match status" value="1"/>
</dbReference>
<feature type="domain" description="Peptidase M13 C-terminal" evidence="14">
    <location>
        <begin position="648"/>
        <end position="834"/>
    </location>
</feature>
<keyword evidence="6" id="KW-0378">Hydrolase</keyword>
<evidence type="ECO:0000256" key="1">
    <source>
        <dbReference type="ARBA" id="ARBA00001947"/>
    </source>
</evidence>
<keyword evidence="5" id="KW-0479">Metal-binding</keyword>
<evidence type="ECO:0000256" key="11">
    <source>
        <dbReference type="ARBA" id="ARBA00035241"/>
    </source>
</evidence>
<dbReference type="InterPro" id="IPR016095">
    <property type="entry name" value="Ribosomal_uL1_3-a/b-sand"/>
</dbReference>
<keyword evidence="13" id="KW-0472">Membrane</keyword>
<dbReference type="InterPro" id="IPR018497">
    <property type="entry name" value="Peptidase_M13_C"/>
</dbReference>
<dbReference type="Pfam" id="PF00687">
    <property type="entry name" value="Ribosomal_L1"/>
    <property type="match status" value="1"/>
</dbReference>
<dbReference type="Pfam" id="PF05649">
    <property type="entry name" value="Peptidase_M13_N"/>
    <property type="match status" value="2"/>
</dbReference>
<dbReference type="EMBL" id="JARKHS020010334">
    <property type="protein sequence ID" value="KAK8778864.1"/>
    <property type="molecule type" value="Genomic_DNA"/>
</dbReference>
<protein>
    <recommendedName>
        <fullName evidence="11">Large ribosomal subunit protein uL1</fullName>
    </recommendedName>
    <alternativeName>
        <fullName evidence="12">60S ribosomal protein L10a</fullName>
    </alternativeName>
</protein>
<evidence type="ECO:0000259" key="15">
    <source>
        <dbReference type="Pfam" id="PF05649"/>
    </source>
</evidence>
<evidence type="ECO:0000256" key="5">
    <source>
        <dbReference type="ARBA" id="ARBA00022723"/>
    </source>
</evidence>
<dbReference type="GO" id="GO:1990904">
    <property type="term" value="C:ribonucleoprotein complex"/>
    <property type="evidence" value="ECO:0007669"/>
    <property type="project" value="UniProtKB-KW"/>
</dbReference>
<comment type="cofactor">
    <cofactor evidence="1">
        <name>Zn(2+)</name>
        <dbReference type="ChEBI" id="CHEBI:29105"/>
    </cofactor>
</comment>
<dbReference type="InterPro" id="IPR024079">
    <property type="entry name" value="MetalloPept_cat_dom_sf"/>
</dbReference>